<accession>A0A1I0M1E0</accession>
<dbReference type="GO" id="GO:0008237">
    <property type="term" value="F:metallopeptidase activity"/>
    <property type="evidence" value="ECO:0007669"/>
    <property type="project" value="InterPro"/>
</dbReference>
<keyword evidence="2" id="KW-1185">Reference proteome</keyword>
<protein>
    <submittedName>
        <fullName evidence="1">Metallo-peptidase family M12</fullName>
    </submittedName>
</protein>
<dbReference type="RefSeq" id="WP_049990365.1">
    <property type="nucleotide sequence ID" value="NZ_FOIS01000001.1"/>
</dbReference>
<reference evidence="2" key="1">
    <citation type="submission" date="2016-10" db="EMBL/GenBank/DDBJ databases">
        <authorList>
            <person name="Varghese N."/>
        </authorList>
    </citation>
    <scope>NUCLEOTIDE SEQUENCE [LARGE SCALE GENOMIC DNA]</scope>
    <source>
        <strain evidence="2">CGMCC 1.12284</strain>
    </source>
</reference>
<dbReference type="Proteomes" id="UP000183275">
    <property type="component" value="Unassembled WGS sequence"/>
</dbReference>
<dbReference type="AlphaFoldDB" id="A0A1I0M1E0"/>
<dbReference type="EMBL" id="FOIS01000001">
    <property type="protein sequence ID" value="SEV82173.1"/>
    <property type="molecule type" value="Genomic_DNA"/>
</dbReference>
<dbReference type="SUPFAM" id="SSF55486">
    <property type="entry name" value="Metalloproteases ('zincins'), catalytic domain"/>
    <property type="match status" value="1"/>
</dbReference>
<evidence type="ECO:0000313" key="1">
    <source>
        <dbReference type="EMBL" id="SEV82173.1"/>
    </source>
</evidence>
<proteinExistence type="predicted"/>
<name>A0A1I0M1E0_9EURY</name>
<dbReference type="InterPro" id="IPR024079">
    <property type="entry name" value="MetalloPept_cat_dom_sf"/>
</dbReference>
<sequence length="249" mass="26708">MKRRAFLGAVGSTVSFTTLAYATGDSGETLAVQVRLSERAATYDGVGDRIREYLGRMLAFGRWTLDLSIGDTVSVSTEDAARVTRRGEWPMTVARETLGDRERESAADVNLLVTDGGMDEAPTGYGFPHVASVGGARHIAALEPFDELVVDDARRIVPHTTRTRTIQVLAHEVGHALGLRHDHGVAFLSGDAVVATPMLSAYAWDSDYTADASRCGTTIPATDGREQKLSLAFSACARRALADDDDVPP</sequence>
<dbReference type="OrthoDB" id="198863at2157"/>
<evidence type="ECO:0000313" key="2">
    <source>
        <dbReference type="Proteomes" id="UP000183275"/>
    </source>
</evidence>
<dbReference type="Gene3D" id="3.40.390.10">
    <property type="entry name" value="Collagenase (Catalytic Domain)"/>
    <property type="match status" value="1"/>
</dbReference>
<gene>
    <name evidence="1" type="ORF">SAMN05216285_0315</name>
</gene>
<dbReference type="eggNOG" id="arCOG04994">
    <property type="taxonomic scope" value="Archaea"/>
</dbReference>
<organism evidence="1 2">
    <name type="scientific">Natrinema salifodinae</name>
    <dbReference type="NCBI Taxonomy" id="1202768"/>
    <lineage>
        <taxon>Archaea</taxon>
        <taxon>Methanobacteriati</taxon>
        <taxon>Methanobacteriota</taxon>
        <taxon>Stenosarchaea group</taxon>
        <taxon>Halobacteria</taxon>
        <taxon>Halobacteriales</taxon>
        <taxon>Natrialbaceae</taxon>
        <taxon>Natrinema</taxon>
    </lineage>
</organism>